<dbReference type="GO" id="GO:0003676">
    <property type="term" value="F:nucleic acid binding"/>
    <property type="evidence" value="ECO:0007669"/>
    <property type="project" value="InterPro"/>
</dbReference>
<sequence length="347" mass="39147">VEVSVVSNGFTIECNKFYKGSVSDKTIFDENIDFHLATWQSTPVRRRSNTRSPAWAVLANKGYQGIQHNVRAVLSLKKPVGGILTFAEQARNDHIDSDGIIVENYFGRLKTLWSTCSDTYRWSRKSDDIVFQACLALTNFHVRLHPLRAEYGDANAQYINRLNAIGAKIIKTKRVAGKAYRSKRKKKQDVLEACQRVGVDATADEYRTVIWAKLQAYIKENVVPEVVTLARSRGYEVVYTPPYHSDLQPIEYIWAYVKGIVGRQYTTETTMDEVRRRLDIALGGVPSDVIYRCISHTKKKVSELSAYLVELEAADEAANEPALPGDDESSDDEESDDDQSILTDIVV</sequence>
<dbReference type="Proteomes" id="UP000285712">
    <property type="component" value="Unassembled WGS sequence"/>
</dbReference>
<dbReference type="InterPro" id="IPR027806">
    <property type="entry name" value="HARBI1_dom"/>
</dbReference>
<keyword evidence="2" id="KW-0479">Metal-binding</keyword>
<organism evidence="5 6">
    <name type="scientific">Aphanomyces astaci</name>
    <name type="common">Crayfish plague agent</name>
    <dbReference type="NCBI Taxonomy" id="112090"/>
    <lineage>
        <taxon>Eukaryota</taxon>
        <taxon>Sar</taxon>
        <taxon>Stramenopiles</taxon>
        <taxon>Oomycota</taxon>
        <taxon>Saprolegniomycetes</taxon>
        <taxon>Saprolegniales</taxon>
        <taxon>Verrucalvaceae</taxon>
        <taxon>Aphanomyces</taxon>
    </lineage>
</organism>
<name>A0A418CTC6_APHAT</name>
<feature type="non-terminal residue" evidence="5">
    <location>
        <position position="1"/>
    </location>
</feature>
<dbReference type="InterPro" id="IPR036397">
    <property type="entry name" value="RNaseH_sf"/>
</dbReference>
<dbReference type="VEuPathDB" id="FungiDB:H257_19487"/>
<dbReference type="EMBL" id="QUTG01005721">
    <property type="protein sequence ID" value="RHY85121.1"/>
    <property type="molecule type" value="Genomic_DNA"/>
</dbReference>
<evidence type="ECO:0000256" key="1">
    <source>
        <dbReference type="ARBA" id="ARBA00001968"/>
    </source>
</evidence>
<comment type="caution">
    <text evidence="5">The sequence shown here is derived from an EMBL/GenBank/DDBJ whole genome shotgun (WGS) entry which is preliminary data.</text>
</comment>
<evidence type="ECO:0000259" key="4">
    <source>
        <dbReference type="Pfam" id="PF13359"/>
    </source>
</evidence>
<dbReference type="PANTHER" id="PTHR33939">
    <property type="entry name" value="PROTEIN CBG22215"/>
    <property type="match status" value="1"/>
</dbReference>
<comment type="cofactor">
    <cofactor evidence="1">
        <name>a divalent metal cation</name>
        <dbReference type="ChEBI" id="CHEBI:60240"/>
    </cofactor>
</comment>
<feature type="domain" description="DDE Tnp4" evidence="4">
    <location>
        <begin position="3"/>
        <end position="139"/>
    </location>
</feature>
<dbReference type="PANTHER" id="PTHR33939:SF1">
    <property type="entry name" value="DUF4371 DOMAIN-CONTAINING PROTEIN"/>
    <property type="match status" value="1"/>
</dbReference>
<evidence type="ECO:0000313" key="5">
    <source>
        <dbReference type="EMBL" id="RHY85121.1"/>
    </source>
</evidence>
<protein>
    <recommendedName>
        <fullName evidence="4">DDE Tnp4 domain-containing protein</fullName>
    </recommendedName>
</protein>
<gene>
    <name evidence="5" type="ORF">DYB35_013263</name>
</gene>
<dbReference type="Gene3D" id="3.30.420.10">
    <property type="entry name" value="Ribonuclease H-like superfamily/Ribonuclease H"/>
    <property type="match status" value="1"/>
</dbReference>
<dbReference type="VEuPathDB" id="FungiDB:H257_01965"/>
<reference evidence="5 6" key="1">
    <citation type="submission" date="2018-08" db="EMBL/GenBank/DDBJ databases">
        <title>Aphanomyces genome sequencing and annotation.</title>
        <authorList>
            <person name="Minardi D."/>
            <person name="Oidtmann B."/>
            <person name="Van Der Giezen M."/>
            <person name="Studholme D.J."/>
        </authorList>
    </citation>
    <scope>NUCLEOTIDE SEQUENCE [LARGE SCALE GENOMIC DNA]</scope>
    <source>
        <strain evidence="5 6">Sv</strain>
    </source>
</reference>
<evidence type="ECO:0000256" key="3">
    <source>
        <dbReference type="SAM" id="MobiDB-lite"/>
    </source>
</evidence>
<evidence type="ECO:0000256" key="2">
    <source>
        <dbReference type="ARBA" id="ARBA00022723"/>
    </source>
</evidence>
<dbReference type="AlphaFoldDB" id="A0A418CTC6"/>
<evidence type="ECO:0000313" key="6">
    <source>
        <dbReference type="Proteomes" id="UP000285712"/>
    </source>
</evidence>
<feature type="region of interest" description="Disordered" evidence="3">
    <location>
        <begin position="316"/>
        <end position="347"/>
    </location>
</feature>
<dbReference type="Pfam" id="PF13359">
    <property type="entry name" value="DDE_Tnp_4"/>
    <property type="match status" value="1"/>
</dbReference>
<proteinExistence type="predicted"/>
<accession>A0A418CTC6</accession>
<dbReference type="GO" id="GO:0046872">
    <property type="term" value="F:metal ion binding"/>
    <property type="evidence" value="ECO:0007669"/>
    <property type="project" value="UniProtKB-KW"/>
</dbReference>
<feature type="compositionally biased region" description="Acidic residues" evidence="3">
    <location>
        <begin position="325"/>
        <end position="339"/>
    </location>
</feature>